<sequence length="764" mass="86253">MVLASNLGYPRIGEKREWKFTLEKFWRHDIDEAEFAKRTKAIRLEALKKQQAAGIDVIPVADYSNYDHVLDTSVAFNAIPKRFGNFDHQLSLTEYFAIARGTKDHVAAEMTKWFNTNYHYIVPELDDVNFKLLDNPWLTRYLEAKAELGIDGKPVILGPVTFLKLSKLHDAHLTTAELIPLLNQLLPLYQQVVKELAANGVEWIQLDEPSLVTLTDPKQLQLYRQALAAIRAAAPELKVELQTYFERPDYLEDILNFDVDAFGFDFVHDHGTLLPELKALGFPAGKILAAGIIDGRNVWRSDFSQKTELIKDLLTVVDSDHLWLQPSNSLLHVPITTKNETHLDPTIKAGIAFADEKLGELKVLTDFANDKDVAAEIDQQQAALQALNTSEHRNNPEVKRAVDAMLQSKVERHSPYKQRVVAQESLDLPLLPTTTIGSFPQSKEVRAKRLAWRKKQISDGEYKDFIKQETKRWINIQEDLGLDVLVHGEFERTDMVEYFGQKFSGFYATDNGWVQSYGSRCVRPPLIFGDVSWSEPITVDETVYAQSLTKKPVKGMLTSAVTIINWSFVRDDLPKNIVADQIGLALRHEVKALEDAGIRIIQVDEPALREGLPLKAKYRQAYLDNAVEAFKITTTGVKDSTQVHTHMCYSDFEDILPAISALDADVISIETSRSHGESIKAFENVTYDKQIGLGVYDIHSPRVPSVEEIKQNIHRALQVIDVHQFWINPDCGLKTRNEPEAIAALKNMVQATDEVRAEVSVGAV</sequence>
<dbReference type="InterPro" id="IPR002629">
    <property type="entry name" value="Met_Synth_C/arc"/>
</dbReference>
<feature type="binding site" evidence="11">
    <location>
        <position position="117"/>
    </location>
    <ligand>
        <name>5-methyltetrahydropteroyltri-L-glutamate</name>
        <dbReference type="ChEBI" id="CHEBI:58207"/>
    </ligand>
</feature>
<dbReference type="Pfam" id="PF01717">
    <property type="entry name" value="Meth_synt_2"/>
    <property type="match status" value="1"/>
</dbReference>
<dbReference type="EMBL" id="AZGA01000057">
    <property type="protein sequence ID" value="KRM33142.1"/>
    <property type="molecule type" value="Genomic_DNA"/>
</dbReference>
<protein>
    <recommendedName>
        <fullName evidence="10">5-methyltetrahydropteroyltriglutamate--homocysteine methyltransferase</fullName>
        <ecNumber evidence="10">2.1.1.14</ecNumber>
    </recommendedName>
    <alternativeName>
        <fullName evidence="10">Cobalamin-independent methionine synthase</fullName>
    </alternativeName>
    <alternativeName>
        <fullName evidence="10">Methionine synthase, vitamin-B12 independent isozyme</fullName>
    </alternativeName>
</protein>
<dbReference type="NCBIfam" id="NF003556">
    <property type="entry name" value="PRK05222.1"/>
    <property type="match status" value="1"/>
</dbReference>
<feature type="binding site" evidence="12">
    <location>
        <position position="646"/>
    </location>
    <ligand>
        <name>Zn(2+)</name>
        <dbReference type="ChEBI" id="CHEBI:29105"/>
        <label>1</label>
        <note>catalytic</note>
    </ligand>
</feature>
<feature type="binding site" evidence="10">
    <location>
        <position position="610"/>
    </location>
    <ligand>
        <name>5-methyltetrahydropteroyltri-L-glutamate</name>
        <dbReference type="ChEBI" id="CHEBI:58207"/>
    </ligand>
</feature>
<feature type="binding site" evidence="10 11">
    <location>
        <begin position="436"/>
        <end position="438"/>
    </location>
    <ligand>
        <name>L-methionine</name>
        <dbReference type="ChEBI" id="CHEBI:57844"/>
    </ligand>
</feature>
<comment type="function">
    <text evidence="1 10">Catalyzes the transfer of a methyl group from 5-methyltetrahydrofolate to homocysteine resulting in methionine formation.</text>
</comment>
<proteinExistence type="inferred from homology"/>
<feature type="binding site" evidence="10 11">
    <location>
        <begin position="436"/>
        <end position="438"/>
    </location>
    <ligand>
        <name>L-homocysteine</name>
        <dbReference type="ChEBI" id="CHEBI:58199"/>
    </ligand>
</feature>
<comment type="similarity">
    <text evidence="3 10">Belongs to the vitamin-B12 independent methionine synthase family.</text>
</comment>
<comment type="cofactor">
    <cofactor evidence="10">
        <name>Zn(2+)</name>
        <dbReference type="ChEBI" id="CHEBI:29105"/>
    </cofactor>
    <text evidence="10">Binds 1 zinc ion per subunit.</text>
</comment>
<evidence type="ECO:0000256" key="9">
    <source>
        <dbReference type="ARBA" id="ARBA00023167"/>
    </source>
</evidence>
<keyword evidence="6 10" id="KW-0808">Transferase</keyword>
<keyword evidence="4 10" id="KW-0489">Methyltransferase</keyword>
<dbReference type="GO" id="GO:0003871">
    <property type="term" value="F:5-methyltetrahydropteroyltriglutamate-homocysteine S-methyltransferase activity"/>
    <property type="evidence" value="ECO:0007669"/>
    <property type="project" value="UniProtKB-UniRule"/>
</dbReference>
<dbReference type="InterPro" id="IPR013215">
    <property type="entry name" value="Cbl-indep_Met_Synth_N"/>
</dbReference>
<dbReference type="GO" id="GO:0008270">
    <property type="term" value="F:zinc ion binding"/>
    <property type="evidence" value="ECO:0007669"/>
    <property type="project" value="InterPro"/>
</dbReference>
<feature type="binding site" evidence="12">
    <location>
        <position position="731"/>
    </location>
    <ligand>
        <name>Zn(2+)</name>
        <dbReference type="ChEBI" id="CHEBI:29105"/>
        <label>1</label>
        <note>catalytic</note>
    </ligand>
</feature>
<dbReference type="HAMAP" id="MF_00172">
    <property type="entry name" value="Meth_synth"/>
    <property type="match status" value="1"/>
</dbReference>
<feature type="binding site" evidence="10 11">
    <location>
        <begin position="520"/>
        <end position="521"/>
    </location>
    <ligand>
        <name>5-methyltetrahydropteroyltri-L-glutamate</name>
        <dbReference type="ChEBI" id="CHEBI:58207"/>
    </ligand>
</feature>
<keyword evidence="8 10" id="KW-0862">Zinc</keyword>
<dbReference type="Proteomes" id="UP000051236">
    <property type="component" value="Unassembled WGS sequence"/>
</dbReference>
<feature type="binding site" evidence="10 11">
    <location>
        <position position="604"/>
    </location>
    <ligand>
        <name>L-methionine</name>
        <dbReference type="ChEBI" id="CHEBI:57844"/>
    </ligand>
</feature>
<evidence type="ECO:0000256" key="12">
    <source>
        <dbReference type="PIRSR" id="PIRSR000382-2"/>
    </source>
</evidence>
<feature type="binding site" evidence="10">
    <location>
        <position position="112"/>
    </location>
    <ligand>
        <name>5-methyltetrahydropteroyltri-L-glutamate</name>
        <dbReference type="ChEBI" id="CHEBI:58207"/>
    </ligand>
</feature>
<comment type="catalytic activity">
    <reaction evidence="10">
        <text>5-methyltetrahydropteroyltri-L-glutamate + L-homocysteine = tetrahydropteroyltri-L-glutamate + L-methionine</text>
        <dbReference type="Rhea" id="RHEA:21196"/>
        <dbReference type="ChEBI" id="CHEBI:57844"/>
        <dbReference type="ChEBI" id="CHEBI:58140"/>
        <dbReference type="ChEBI" id="CHEBI:58199"/>
        <dbReference type="ChEBI" id="CHEBI:58207"/>
        <dbReference type="EC" id="2.1.1.14"/>
    </reaction>
</comment>
<evidence type="ECO:0000313" key="17">
    <source>
        <dbReference type="Proteomes" id="UP000051236"/>
    </source>
</evidence>
<evidence type="ECO:0000256" key="11">
    <source>
        <dbReference type="PIRSR" id="PIRSR000382-1"/>
    </source>
</evidence>
<dbReference type="STRING" id="1423734.FC83_GL003223"/>
<feature type="active site" description="Proton donor" evidence="10 13">
    <location>
        <position position="699"/>
    </location>
</feature>
<keyword evidence="5 10" id="KW-0028">Amino-acid biosynthesis</keyword>
<evidence type="ECO:0000256" key="7">
    <source>
        <dbReference type="ARBA" id="ARBA00022723"/>
    </source>
</evidence>
<evidence type="ECO:0000256" key="3">
    <source>
        <dbReference type="ARBA" id="ARBA00009553"/>
    </source>
</evidence>
<gene>
    <name evidence="10" type="primary">metE</name>
    <name evidence="16" type="ORF">FC83_GL003223</name>
</gene>
<keyword evidence="17" id="KW-1185">Reference proteome</keyword>
<accession>A0A0R1Y0H5</accession>
<feature type="binding site" evidence="10">
    <location>
        <position position="670"/>
    </location>
    <ligand>
        <name>Zn(2+)</name>
        <dbReference type="ChEBI" id="CHEBI:29105"/>
        <note>catalytic</note>
    </ligand>
</feature>
<dbReference type="AlphaFoldDB" id="A0A0R1Y0H5"/>
<evidence type="ECO:0000259" key="15">
    <source>
        <dbReference type="Pfam" id="PF08267"/>
    </source>
</evidence>
<feature type="binding site" evidence="10">
    <location>
        <position position="648"/>
    </location>
    <ligand>
        <name>Zn(2+)</name>
        <dbReference type="ChEBI" id="CHEBI:29105"/>
        <note>catalytic</note>
    </ligand>
</feature>
<dbReference type="RefSeq" id="WP_057002699.1">
    <property type="nucleotide sequence ID" value="NZ_AZGA01000057.1"/>
</dbReference>
<evidence type="ECO:0000256" key="10">
    <source>
        <dbReference type="HAMAP-Rule" id="MF_00172"/>
    </source>
</evidence>
<dbReference type="PIRSF" id="PIRSF000382">
    <property type="entry name" value="MeTrfase_B12_ind"/>
    <property type="match status" value="1"/>
</dbReference>
<keyword evidence="10" id="KW-0677">Repeat</keyword>
<feature type="binding site" evidence="12">
    <location>
        <position position="648"/>
    </location>
    <ligand>
        <name>Zn(2+)</name>
        <dbReference type="ChEBI" id="CHEBI:29105"/>
        <label>1</label>
        <note>catalytic</note>
    </ligand>
</feature>
<dbReference type="CDD" id="cd03312">
    <property type="entry name" value="CIMS_N_terminal_like"/>
    <property type="match status" value="1"/>
</dbReference>
<evidence type="ECO:0000256" key="2">
    <source>
        <dbReference type="ARBA" id="ARBA00004681"/>
    </source>
</evidence>
<evidence type="ECO:0000256" key="13">
    <source>
        <dbReference type="PIRSR" id="PIRSR000382-3"/>
    </source>
</evidence>
<feature type="binding site" evidence="10">
    <location>
        <position position="731"/>
    </location>
    <ligand>
        <name>Zn(2+)</name>
        <dbReference type="ChEBI" id="CHEBI:29105"/>
        <note>catalytic</note>
    </ligand>
</feature>
<feature type="binding site" evidence="10 11">
    <location>
        <position position="566"/>
    </location>
    <ligand>
        <name>5-methyltetrahydropteroyltri-L-glutamate</name>
        <dbReference type="ChEBI" id="CHEBI:58207"/>
    </ligand>
</feature>
<dbReference type="EC" id="2.1.1.14" evidence="10"/>
<name>A0A0R1Y0H5_9LACO</name>
<dbReference type="SUPFAM" id="SSF51726">
    <property type="entry name" value="UROD/MetE-like"/>
    <property type="match status" value="2"/>
</dbReference>
<feature type="binding site" evidence="10">
    <location>
        <position position="489"/>
    </location>
    <ligand>
        <name>L-homocysteine</name>
        <dbReference type="ChEBI" id="CHEBI:58199"/>
    </ligand>
</feature>
<dbReference type="NCBIfam" id="TIGR01371">
    <property type="entry name" value="met_syn_B12ind"/>
    <property type="match status" value="1"/>
</dbReference>
<dbReference type="InterPro" id="IPR006276">
    <property type="entry name" value="Cobalamin-indep_Met_synthase"/>
</dbReference>
<evidence type="ECO:0000259" key="14">
    <source>
        <dbReference type="Pfam" id="PF01717"/>
    </source>
</evidence>
<evidence type="ECO:0000256" key="8">
    <source>
        <dbReference type="ARBA" id="ARBA00022833"/>
    </source>
</evidence>
<comment type="pathway">
    <text evidence="2 10">Amino-acid biosynthesis; L-methionine biosynthesis via de novo pathway; L-methionine from L-homocysteine (MetE route): step 1/1.</text>
</comment>
<organism evidence="16 17">
    <name type="scientific">Agrilactobacillus composti DSM 18527 = JCM 14202</name>
    <dbReference type="NCBI Taxonomy" id="1423734"/>
    <lineage>
        <taxon>Bacteria</taxon>
        <taxon>Bacillati</taxon>
        <taxon>Bacillota</taxon>
        <taxon>Bacilli</taxon>
        <taxon>Lactobacillales</taxon>
        <taxon>Lactobacillaceae</taxon>
        <taxon>Agrilactobacillus</taxon>
    </lineage>
</organism>
<dbReference type="PANTHER" id="PTHR30519">
    <property type="entry name" value="5-METHYLTETRAHYDROPTEROYLTRIGLUTAMATE--HOMOCYSTEINE METHYLTRANSFERASE"/>
    <property type="match status" value="1"/>
</dbReference>
<evidence type="ECO:0000256" key="6">
    <source>
        <dbReference type="ARBA" id="ARBA00022679"/>
    </source>
</evidence>
<dbReference type="PATRIC" id="fig|1423734.3.peg.3273"/>
<feature type="domain" description="Cobalamin-independent methionine synthase MetE N-terminal" evidence="15">
    <location>
        <begin position="4"/>
        <end position="316"/>
    </location>
</feature>
<dbReference type="Gene3D" id="3.20.20.210">
    <property type="match status" value="2"/>
</dbReference>
<comment type="cofactor">
    <cofactor evidence="12">
        <name>Zn(2+)</name>
        <dbReference type="ChEBI" id="CHEBI:29105"/>
    </cofactor>
    <text evidence="12">Binds 2 Zn(2+) ions per subunit.</text>
</comment>
<dbReference type="eggNOG" id="COG0620">
    <property type="taxonomic scope" value="Bacteria"/>
</dbReference>
<evidence type="ECO:0000256" key="5">
    <source>
        <dbReference type="ARBA" id="ARBA00022605"/>
    </source>
</evidence>
<dbReference type="GO" id="GO:0009086">
    <property type="term" value="P:methionine biosynthetic process"/>
    <property type="evidence" value="ECO:0007669"/>
    <property type="project" value="UniProtKB-UniRule"/>
</dbReference>
<evidence type="ECO:0000256" key="1">
    <source>
        <dbReference type="ARBA" id="ARBA00002777"/>
    </source>
</evidence>
<feature type="binding site" evidence="12">
    <location>
        <position position="670"/>
    </location>
    <ligand>
        <name>Zn(2+)</name>
        <dbReference type="ChEBI" id="CHEBI:29105"/>
        <label>1</label>
        <note>catalytic</note>
    </ligand>
</feature>
<feature type="domain" description="Cobalamin-independent methionine synthase MetE C-terminal/archaeal" evidence="14">
    <location>
        <begin position="431"/>
        <end position="753"/>
    </location>
</feature>
<keyword evidence="7 10" id="KW-0479">Metal-binding</keyword>
<evidence type="ECO:0000256" key="4">
    <source>
        <dbReference type="ARBA" id="ARBA00022603"/>
    </source>
</evidence>
<feature type="binding site" evidence="10 11">
    <location>
        <position position="604"/>
    </location>
    <ligand>
        <name>L-homocysteine</name>
        <dbReference type="ChEBI" id="CHEBI:58199"/>
    </ligand>
</feature>
<dbReference type="GO" id="GO:0032259">
    <property type="term" value="P:methylation"/>
    <property type="evidence" value="ECO:0007669"/>
    <property type="project" value="UniProtKB-KW"/>
</dbReference>
<comment type="caution">
    <text evidence="16">The sequence shown here is derived from an EMBL/GenBank/DDBJ whole genome shotgun (WGS) entry which is preliminary data.</text>
</comment>
<feature type="binding site" evidence="11">
    <location>
        <position position="19"/>
    </location>
    <ligand>
        <name>5-methyltetrahydropteroyltri-L-glutamate</name>
        <dbReference type="ChEBI" id="CHEBI:58207"/>
    </ligand>
</feature>
<feature type="binding site" evidence="10">
    <location>
        <begin position="16"/>
        <end position="19"/>
    </location>
    <ligand>
        <name>5-methyltetrahydropteroyltri-L-glutamate</name>
        <dbReference type="ChEBI" id="CHEBI:58207"/>
    </ligand>
</feature>
<reference evidence="16 17" key="1">
    <citation type="journal article" date="2015" name="Genome Announc.">
        <title>Expanding the biotechnology potential of lactobacilli through comparative genomics of 213 strains and associated genera.</title>
        <authorList>
            <person name="Sun Z."/>
            <person name="Harris H.M."/>
            <person name="McCann A."/>
            <person name="Guo C."/>
            <person name="Argimon S."/>
            <person name="Zhang W."/>
            <person name="Yang X."/>
            <person name="Jeffery I.B."/>
            <person name="Cooney J.C."/>
            <person name="Kagawa T.F."/>
            <person name="Liu W."/>
            <person name="Song Y."/>
            <person name="Salvetti E."/>
            <person name="Wrobel A."/>
            <person name="Rasinkangas P."/>
            <person name="Parkhill J."/>
            <person name="Rea M.C."/>
            <person name="O'Sullivan O."/>
            <person name="Ritari J."/>
            <person name="Douillard F.P."/>
            <person name="Paul Ross R."/>
            <person name="Yang R."/>
            <person name="Briner A.E."/>
            <person name="Felis G.E."/>
            <person name="de Vos W.M."/>
            <person name="Barrangou R."/>
            <person name="Klaenhammer T.R."/>
            <person name="Caufield P.W."/>
            <person name="Cui Y."/>
            <person name="Zhang H."/>
            <person name="O'Toole P.W."/>
        </authorList>
    </citation>
    <scope>NUCLEOTIDE SEQUENCE [LARGE SCALE GENOMIC DNA]</scope>
    <source>
        <strain evidence="16 17">DSM 18527</strain>
    </source>
</reference>
<dbReference type="UniPathway" id="UPA00051">
    <property type="reaction ID" value="UER00082"/>
</dbReference>
<feature type="binding site" evidence="10 11">
    <location>
        <position position="489"/>
    </location>
    <ligand>
        <name>L-methionine</name>
        <dbReference type="ChEBI" id="CHEBI:57844"/>
    </ligand>
</feature>
<dbReference type="InterPro" id="IPR038071">
    <property type="entry name" value="UROD/MetE-like_sf"/>
</dbReference>
<feature type="binding site" evidence="10">
    <location>
        <position position="646"/>
    </location>
    <ligand>
        <name>Zn(2+)</name>
        <dbReference type="ChEBI" id="CHEBI:29105"/>
        <note>catalytic</note>
    </ligand>
</feature>
<evidence type="ECO:0000313" key="16">
    <source>
        <dbReference type="EMBL" id="KRM33142.1"/>
    </source>
</evidence>
<dbReference type="CDD" id="cd03311">
    <property type="entry name" value="CIMS_C_terminal_like"/>
    <property type="match status" value="1"/>
</dbReference>
<dbReference type="Pfam" id="PF08267">
    <property type="entry name" value="Meth_synt_1"/>
    <property type="match status" value="1"/>
</dbReference>
<keyword evidence="9 10" id="KW-0486">Methionine biosynthesis</keyword>